<sequence length="134" mass="15811">MVLLYLDLIYHQIKNPEMFMGVFPCDLLPRHKVQQKPAAYIVNTDNSQQRGHHWVLIILCDNKNSIFFDSYGLSPENVVFPKDFIQFLKRNSTRITYQNRQLQDTVSSYCGHYCIFMLHHIARGVSYKKCIKIL</sequence>
<dbReference type="Gene3D" id="3.40.395.10">
    <property type="entry name" value="Adenoviral Proteinase, Chain A"/>
    <property type="match status" value="1"/>
</dbReference>
<dbReference type="InterPro" id="IPR038765">
    <property type="entry name" value="Papain-like_cys_pep_sf"/>
</dbReference>
<organism evidence="1">
    <name type="scientific">Xenopus tropicalis</name>
    <name type="common">Western clawed frog</name>
    <name type="synonym">Silurana tropicalis</name>
    <dbReference type="NCBI Taxonomy" id="8364"/>
    <lineage>
        <taxon>Eukaryota</taxon>
        <taxon>Metazoa</taxon>
        <taxon>Chordata</taxon>
        <taxon>Craniata</taxon>
        <taxon>Vertebrata</taxon>
        <taxon>Euteleostomi</taxon>
        <taxon>Amphibia</taxon>
        <taxon>Batrachia</taxon>
        <taxon>Anura</taxon>
        <taxon>Pipoidea</taxon>
        <taxon>Pipidae</taxon>
        <taxon>Xenopodinae</taxon>
        <taxon>Xenopus</taxon>
        <taxon>Silurana</taxon>
    </lineage>
</organism>
<dbReference type="SUPFAM" id="SSF54001">
    <property type="entry name" value="Cysteine proteinases"/>
    <property type="match status" value="1"/>
</dbReference>
<dbReference type="GO" id="GO:0006508">
    <property type="term" value="P:proteolysis"/>
    <property type="evidence" value="ECO:0007669"/>
    <property type="project" value="InterPro"/>
</dbReference>
<dbReference type="Ensembl" id="ENSXETT00000116405">
    <property type="protein sequence ID" value="ENSXETP00000116732"/>
    <property type="gene ID" value="ENSXETG00000043834"/>
</dbReference>
<dbReference type="Pfam" id="PF00770">
    <property type="entry name" value="Peptidase_C5"/>
    <property type="match status" value="1"/>
</dbReference>
<accession>A0A803K8S3</accession>
<proteinExistence type="predicted"/>
<dbReference type="GO" id="GO:0004197">
    <property type="term" value="F:cysteine-type endopeptidase activity"/>
    <property type="evidence" value="ECO:0007669"/>
    <property type="project" value="InterPro"/>
</dbReference>
<protein>
    <recommendedName>
        <fullName evidence="2">Ubiquitin-like protease family profile domain-containing protein</fullName>
    </recommendedName>
</protein>
<reference evidence="1" key="2">
    <citation type="submission" date="2021-03" db="UniProtKB">
        <authorList>
            <consortium name="Ensembl"/>
        </authorList>
    </citation>
    <scope>IDENTIFICATION</scope>
</reference>
<evidence type="ECO:0008006" key="2">
    <source>
        <dbReference type="Google" id="ProtNLM"/>
    </source>
</evidence>
<name>A0A803K8S3_XENTR</name>
<dbReference type="InParanoid" id="A0A803K8S3"/>
<evidence type="ECO:0000313" key="1">
    <source>
        <dbReference type="Ensembl" id="ENSXETP00000116732"/>
    </source>
</evidence>
<dbReference type="AlphaFoldDB" id="A0A803K8S3"/>
<dbReference type="InterPro" id="IPR000855">
    <property type="entry name" value="Peptidase_C5"/>
</dbReference>
<reference evidence="1" key="1">
    <citation type="journal article" date="2010" name="Science">
        <title>The genome of the Western clawed frog Xenopus tropicalis.</title>
        <authorList>
            <person name="Hellsten U."/>
            <person name="Harland R.M."/>
            <person name="Gilchrist M.J."/>
            <person name="Hendrix D."/>
            <person name="Jurka J."/>
            <person name="Kapitonov V."/>
            <person name="Ovcharenko I."/>
            <person name="Putnam N.H."/>
            <person name="Shu S."/>
            <person name="Taher L."/>
            <person name="Blitz I.L."/>
            <person name="Blumberg B."/>
            <person name="Dichmann D.S."/>
            <person name="Dubchak I."/>
            <person name="Amaya E."/>
            <person name="Detter J.C."/>
            <person name="Fletcher R."/>
            <person name="Gerhard D.S."/>
            <person name="Goodstein D."/>
            <person name="Graves T."/>
            <person name="Grigoriev I.V."/>
            <person name="Grimwood J."/>
            <person name="Kawashima T."/>
            <person name="Lindquist E."/>
            <person name="Lucas S.M."/>
            <person name="Mead P.E."/>
            <person name="Mitros T."/>
            <person name="Ogino H."/>
            <person name="Ohta Y."/>
            <person name="Poliakov A.V."/>
            <person name="Pollet N."/>
            <person name="Robert J."/>
            <person name="Salamov A."/>
            <person name="Sater A.K."/>
            <person name="Schmutz J."/>
            <person name="Terry A."/>
            <person name="Vize P.D."/>
            <person name="Warren W.C."/>
            <person name="Wells D."/>
            <person name="Wills A."/>
            <person name="Wilson R.K."/>
            <person name="Zimmerman L.B."/>
            <person name="Zorn A.M."/>
            <person name="Grainger R."/>
            <person name="Grammer T."/>
            <person name="Khokha M.K."/>
            <person name="Richardson P.M."/>
            <person name="Rokhsar D.S."/>
        </authorList>
    </citation>
    <scope>NUCLEOTIDE SEQUENCE [LARGE SCALE GENOMIC DNA]</scope>
    <source>
        <strain evidence="1">Nigerian</strain>
    </source>
</reference>